<name>A0A413S6D6_9FIRM</name>
<evidence type="ECO:0008006" key="3">
    <source>
        <dbReference type="Google" id="ProtNLM"/>
    </source>
</evidence>
<dbReference type="SUPFAM" id="SSF101898">
    <property type="entry name" value="NHL repeat"/>
    <property type="match status" value="1"/>
</dbReference>
<proteinExistence type="predicted"/>
<gene>
    <name evidence="1" type="ORF">DW929_01125</name>
</gene>
<comment type="caution">
    <text evidence="1">The sequence shown here is derived from an EMBL/GenBank/DDBJ whole genome shotgun (WGS) entry which is preliminary data.</text>
</comment>
<dbReference type="EMBL" id="QSFO01000001">
    <property type="protein sequence ID" value="RHA57461.1"/>
    <property type="molecule type" value="Genomic_DNA"/>
</dbReference>
<organism evidence="1 2">
    <name type="scientific">Eubacterium ventriosum</name>
    <dbReference type="NCBI Taxonomy" id="39496"/>
    <lineage>
        <taxon>Bacteria</taxon>
        <taxon>Bacillati</taxon>
        <taxon>Bacillota</taxon>
        <taxon>Clostridia</taxon>
        <taxon>Eubacteriales</taxon>
        <taxon>Eubacteriaceae</taxon>
        <taxon>Eubacterium</taxon>
    </lineage>
</organism>
<dbReference type="RefSeq" id="WP_118024532.1">
    <property type="nucleotide sequence ID" value="NZ_JBGKIA010000001.1"/>
</dbReference>
<sequence length="231" mass="26958">MRRFWGFYKNESYCVGCNGATVYIYDKDENEIARFKNIPYAYTVAFMPGRNIISVKSTEGFLAFYDLDSLSLLKKITVTRDGAQDEGFAFTPDGKFFYNIEKPFSSTRTQLGIYETKTFTKVATLFAEDKNMVLDCLEFDNETNICYVMGFMRADNGVFDYGFVAIFDKESQTIQNIRAIEEGKYNYLHEYKHWEASGFTERQLQWCSFKRNKNIEKTSIKEVYEGAEKRV</sequence>
<dbReference type="AlphaFoldDB" id="A0A413S6D6"/>
<dbReference type="InterPro" id="IPR015943">
    <property type="entry name" value="WD40/YVTN_repeat-like_dom_sf"/>
</dbReference>
<evidence type="ECO:0000313" key="2">
    <source>
        <dbReference type="Proteomes" id="UP000284598"/>
    </source>
</evidence>
<accession>A0A413S6D6</accession>
<protein>
    <recommendedName>
        <fullName evidence="3">WD40 repeat domain-containing protein</fullName>
    </recommendedName>
</protein>
<dbReference type="Proteomes" id="UP000284598">
    <property type="component" value="Unassembled WGS sequence"/>
</dbReference>
<dbReference type="Gene3D" id="2.130.10.10">
    <property type="entry name" value="YVTN repeat-like/Quinoprotein amine dehydrogenase"/>
    <property type="match status" value="1"/>
</dbReference>
<evidence type="ECO:0000313" key="1">
    <source>
        <dbReference type="EMBL" id="RHA57461.1"/>
    </source>
</evidence>
<reference evidence="1 2" key="1">
    <citation type="submission" date="2018-08" db="EMBL/GenBank/DDBJ databases">
        <title>A genome reference for cultivated species of the human gut microbiota.</title>
        <authorList>
            <person name="Zou Y."/>
            <person name="Xue W."/>
            <person name="Luo G."/>
        </authorList>
    </citation>
    <scope>NUCLEOTIDE SEQUENCE [LARGE SCALE GENOMIC DNA]</scope>
    <source>
        <strain evidence="1 2">AM43-2</strain>
    </source>
</reference>